<evidence type="ECO:0000256" key="2">
    <source>
        <dbReference type="ARBA" id="ARBA00022980"/>
    </source>
</evidence>
<dbReference type="AlphaFoldDB" id="D8QEA5"/>
<dbReference type="Gene3D" id="3.30.1370.30">
    <property type="match status" value="1"/>
</dbReference>
<dbReference type="GO" id="GO:0003735">
    <property type="term" value="F:structural constituent of ribosome"/>
    <property type="evidence" value="ECO:0007669"/>
    <property type="project" value="InterPro"/>
</dbReference>
<organism evidence="5">
    <name type="scientific">Schizophyllum commune (strain H4-8 / FGSC 9210)</name>
    <name type="common">Split gill fungus</name>
    <dbReference type="NCBI Taxonomy" id="578458"/>
    <lineage>
        <taxon>Eukaryota</taxon>
        <taxon>Fungi</taxon>
        <taxon>Dikarya</taxon>
        <taxon>Basidiomycota</taxon>
        <taxon>Agaricomycotina</taxon>
        <taxon>Agaricomycetes</taxon>
        <taxon>Agaricomycetidae</taxon>
        <taxon>Agaricales</taxon>
        <taxon>Schizophyllaceae</taxon>
        <taxon>Schizophyllum</taxon>
    </lineage>
</organism>
<dbReference type="FunCoup" id="D8QEA5">
    <property type="interactions" value="149"/>
</dbReference>
<dbReference type="RefSeq" id="XP_003029037.1">
    <property type="nucleotide sequence ID" value="XM_003028991.1"/>
</dbReference>
<dbReference type="VEuPathDB" id="FungiDB:SCHCODRAFT_02636580"/>
<evidence type="ECO:0008006" key="6">
    <source>
        <dbReference type="Google" id="ProtNLM"/>
    </source>
</evidence>
<dbReference type="Proteomes" id="UP000007431">
    <property type="component" value="Unassembled WGS sequence"/>
</dbReference>
<dbReference type="GO" id="GO:1990904">
    <property type="term" value="C:ribonucleoprotein complex"/>
    <property type="evidence" value="ECO:0007669"/>
    <property type="project" value="UniProtKB-KW"/>
</dbReference>
<keyword evidence="2" id="KW-0689">Ribosomal protein</keyword>
<dbReference type="Gene3D" id="3.30.1490.10">
    <property type="match status" value="1"/>
</dbReference>
<dbReference type="InterPro" id="IPR035987">
    <property type="entry name" value="Ribosomal_uS8_sf"/>
</dbReference>
<evidence type="ECO:0000313" key="4">
    <source>
        <dbReference type="EMBL" id="EFI94134.1"/>
    </source>
</evidence>
<dbReference type="GeneID" id="9596918"/>
<comment type="similarity">
    <text evidence="1">Belongs to the universal ribosomal protein uS8 family.</text>
</comment>
<dbReference type="OrthoDB" id="409928at2759"/>
<sequence length="155" mass="17239">MVLPHDVCSHIQNAFRARHAKVAVNHSSQNLGILTILLRAGFISNLTRGTVDGPDPLAFHEAGSDARRRIWADLKYREDRPVLRHMGLVSKPSKRVVMEPAEIRLLCSGRRAQKITPLGMGEIAIVHTNNRENEWLEAREALQLKLGGEVVARAG</sequence>
<gene>
    <name evidence="4" type="ORF">SCHCODRAFT_78728</name>
</gene>
<dbReference type="InterPro" id="IPR000630">
    <property type="entry name" value="Ribosomal_uS8"/>
</dbReference>
<name>D8QEA5_SCHCM</name>
<dbReference type="EMBL" id="GL377310">
    <property type="protein sequence ID" value="EFI94134.1"/>
    <property type="molecule type" value="Genomic_DNA"/>
</dbReference>
<keyword evidence="5" id="KW-1185">Reference proteome</keyword>
<dbReference type="SUPFAM" id="SSF56047">
    <property type="entry name" value="Ribosomal protein S8"/>
    <property type="match status" value="1"/>
</dbReference>
<reference evidence="4 5" key="1">
    <citation type="journal article" date="2010" name="Nat. Biotechnol.">
        <title>Genome sequence of the model mushroom Schizophyllum commune.</title>
        <authorList>
            <person name="Ohm R.A."/>
            <person name="de Jong J.F."/>
            <person name="Lugones L.G."/>
            <person name="Aerts A."/>
            <person name="Kothe E."/>
            <person name="Stajich J.E."/>
            <person name="de Vries R.P."/>
            <person name="Record E."/>
            <person name="Levasseur A."/>
            <person name="Baker S.E."/>
            <person name="Bartholomew K.A."/>
            <person name="Coutinho P.M."/>
            <person name="Erdmann S."/>
            <person name="Fowler T.J."/>
            <person name="Gathman A.C."/>
            <person name="Lombard V."/>
            <person name="Henrissat B."/>
            <person name="Knabe N."/>
            <person name="Kuees U."/>
            <person name="Lilly W.W."/>
            <person name="Lindquist E."/>
            <person name="Lucas S."/>
            <person name="Magnuson J.K."/>
            <person name="Piumi F."/>
            <person name="Raudaskoski M."/>
            <person name="Salamov A."/>
            <person name="Schmutz J."/>
            <person name="Schwarze F.W.M.R."/>
            <person name="vanKuyk P.A."/>
            <person name="Horton J.S."/>
            <person name="Grigoriev I.V."/>
            <person name="Woesten H.A.B."/>
        </authorList>
    </citation>
    <scope>NUCLEOTIDE SEQUENCE [LARGE SCALE GENOMIC DNA]</scope>
    <source>
        <strain evidence="5">H4-8 / FGSC 9210</strain>
    </source>
</reference>
<dbReference type="InParanoid" id="D8QEA5"/>
<keyword evidence="3" id="KW-0687">Ribonucleoprotein</keyword>
<dbReference type="eggNOG" id="ENOG502RXRN">
    <property type="taxonomic scope" value="Eukaryota"/>
</dbReference>
<accession>D8QEA5</accession>
<evidence type="ECO:0000256" key="3">
    <source>
        <dbReference type="ARBA" id="ARBA00023274"/>
    </source>
</evidence>
<dbReference type="OMA" id="KYWQNEP"/>
<proteinExistence type="inferred from homology"/>
<dbReference type="GO" id="GO:0006412">
    <property type="term" value="P:translation"/>
    <property type="evidence" value="ECO:0007669"/>
    <property type="project" value="InterPro"/>
</dbReference>
<evidence type="ECO:0000256" key="1">
    <source>
        <dbReference type="ARBA" id="ARBA00006471"/>
    </source>
</evidence>
<dbReference type="HOGENOM" id="CLU_107213_1_0_1"/>
<dbReference type="Pfam" id="PF00410">
    <property type="entry name" value="Ribosomal_S8"/>
    <property type="match status" value="1"/>
</dbReference>
<dbReference type="KEGG" id="scm:SCHCO_02636580"/>
<protein>
    <recommendedName>
        <fullName evidence="6">Ribosomal protein S8</fullName>
    </recommendedName>
</protein>
<evidence type="ECO:0000313" key="5">
    <source>
        <dbReference type="Proteomes" id="UP000007431"/>
    </source>
</evidence>
<dbReference type="GO" id="GO:0005840">
    <property type="term" value="C:ribosome"/>
    <property type="evidence" value="ECO:0007669"/>
    <property type="project" value="UniProtKB-KW"/>
</dbReference>
<dbReference type="STRING" id="578458.D8QEA5"/>